<dbReference type="CDD" id="cd03255">
    <property type="entry name" value="ABC_MJ0796_LolCDE_FtsE"/>
    <property type="match status" value="1"/>
</dbReference>
<dbReference type="SUPFAM" id="SSF52540">
    <property type="entry name" value="P-loop containing nucleoside triphosphate hydrolases"/>
    <property type="match status" value="1"/>
</dbReference>
<reference evidence="5 6" key="1">
    <citation type="submission" date="2020-03" db="EMBL/GenBank/DDBJ databases">
        <authorList>
            <person name="Wang L."/>
            <person name="He N."/>
            <person name="Li Y."/>
            <person name="Fang Y."/>
            <person name="Zhang F."/>
        </authorList>
    </citation>
    <scope>NUCLEOTIDE SEQUENCE [LARGE SCALE GENOMIC DNA]</scope>
    <source>
        <strain evidence="6">hsmgli-8</strain>
    </source>
</reference>
<dbReference type="PROSITE" id="PS50893">
    <property type="entry name" value="ABC_TRANSPORTER_2"/>
    <property type="match status" value="1"/>
</dbReference>
<evidence type="ECO:0000256" key="3">
    <source>
        <dbReference type="ARBA" id="ARBA00022840"/>
    </source>
</evidence>
<organism evidence="5 6">
    <name type="scientific">Pseudomonas quercus</name>
    <dbReference type="NCBI Taxonomy" id="2722792"/>
    <lineage>
        <taxon>Bacteria</taxon>
        <taxon>Pseudomonadati</taxon>
        <taxon>Pseudomonadota</taxon>
        <taxon>Gammaproteobacteria</taxon>
        <taxon>Pseudomonadales</taxon>
        <taxon>Pseudomonadaceae</taxon>
        <taxon>Pseudomonas</taxon>
    </lineage>
</organism>
<comment type="caution">
    <text evidence="5">The sequence shown here is derived from an EMBL/GenBank/DDBJ whole genome shotgun (WGS) entry which is preliminary data.</text>
</comment>
<dbReference type="InterPro" id="IPR017871">
    <property type="entry name" value="ABC_transporter-like_CS"/>
</dbReference>
<dbReference type="InterPro" id="IPR003439">
    <property type="entry name" value="ABC_transporter-like_ATP-bd"/>
</dbReference>
<protein>
    <submittedName>
        <fullName evidence="5">ABC transporter ATP-binding protein</fullName>
    </submittedName>
</protein>
<evidence type="ECO:0000259" key="4">
    <source>
        <dbReference type="PROSITE" id="PS50893"/>
    </source>
</evidence>
<proteinExistence type="predicted"/>
<keyword evidence="2" id="KW-0547">Nucleotide-binding</keyword>
<evidence type="ECO:0000313" key="5">
    <source>
        <dbReference type="EMBL" id="NJP03356.1"/>
    </source>
</evidence>
<dbReference type="SMART" id="SM00382">
    <property type="entry name" value="AAA"/>
    <property type="match status" value="1"/>
</dbReference>
<dbReference type="Pfam" id="PF00005">
    <property type="entry name" value="ABC_tran"/>
    <property type="match status" value="1"/>
</dbReference>
<evidence type="ECO:0000313" key="6">
    <source>
        <dbReference type="Proteomes" id="UP000746535"/>
    </source>
</evidence>
<evidence type="ECO:0000256" key="2">
    <source>
        <dbReference type="ARBA" id="ARBA00022741"/>
    </source>
</evidence>
<dbReference type="InterPro" id="IPR017911">
    <property type="entry name" value="MacB-like_ATP-bd"/>
</dbReference>
<dbReference type="InterPro" id="IPR027417">
    <property type="entry name" value="P-loop_NTPase"/>
</dbReference>
<accession>A0ABX0YMN8</accession>
<dbReference type="InterPro" id="IPR003593">
    <property type="entry name" value="AAA+_ATPase"/>
</dbReference>
<dbReference type="GO" id="GO:0005524">
    <property type="term" value="F:ATP binding"/>
    <property type="evidence" value="ECO:0007669"/>
    <property type="project" value="UniProtKB-KW"/>
</dbReference>
<evidence type="ECO:0000256" key="1">
    <source>
        <dbReference type="ARBA" id="ARBA00022448"/>
    </source>
</evidence>
<keyword evidence="6" id="KW-1185">Reference proteome</keyword>
<gene>
    <name evidence="5" type="ORF">HBH25_21190</name>
</gene>
<dbReference type="PANTHER" id="PTHR24220:SF659">
    <property type="entry name" value="TRANSPORTER, PUTATIVE-RELATED"/>
    <property type="match status" value="1"/>
</dbReference>
<dbReference type="InterPro" id="IPR015854">
    <property type="entry name" value="ABC_transpr_LolD-like"/>
</dbReference>
<keyword evidence="3 5" id="KW-0067">ATP-binding</keyword>
<feature type="domain" description="ABC transporter" evidence="4">
    <location>
        <begin position="2"/>
        <end position="223"/>
    </location>
</feature>
<sequence>MLHVHNVFKRYATAQGPLDVLRGANLHMDAGQSLALMGESGSGKSTLLHLVAGLDQVDGGTIEVAGQRLDQMSEAQLANWRRTQVGLVFQQFNLISSLKVEDNLAFQARLAGRLDTHWQAELVTRLGLGGLLTRYPEQLSGGQQQRVAIGRALASRPPLLLADEPTGNLDEATSDEVLQLLLDILADSPTSLLMVTHSPRVAARLSRQAVLRHGRLASDDGQP</sequence>
<dbReference type="Proteomes" id="UP000746535">
    <property type="component" value="Unassembled WGS sequence"/>
</dbReference>
<dbReference type="PANTHER" id="PTHR24220">
    <property type="entry name" value="IMPORT ATP-BINDING PROTEIN"/>
    <property type="match status" value="1"/>
</dbReference>
<dbReference type="RefSeq" id="WP_168085929.1">
    <property type="nucleotide sequence ID" value="NZ_JAAVJI010000018.1"/>
</dbReference>
<name>A0ABX0YMN8_9PSED</name>
<dbReference type="Gene3D" id="3.40.50.300">
    <property type="entry name" value="P-loop containing nucleotide triphosphate hydrolases"/>
    <property type="match status" value="1"/>
</dbReference>
<dbReference type="PROSITE" id="PS00211">
    <property type="entry name" value="ABC_TRANSPORTER_1"/>
    <property type="match status" value="1"/>
</dbReference>
<keyword evidence="1" id="KW-0813">Transport</keyword>
<dbReference type="EMBL" id="JAAVJI010000018">
    <property type="protein sequence ID" value="NJP03356.1"/>
    <property type="molecule type" value="Genomic_DNA"/>
</dbReference>